<evidence type="ECO:0000313" key="2">
    <source>
        <dbReference type="EMBL" id="RRT33692.1"/>
    </source>
</evidence>
<feature type="non-terminal residue" evidence="2">
    <location>
        <position position="1"/>
    </location>
</feature>
<dbReference type="AlphaFoldDB" id="A0A426X2H4"/>
<evidence type="ECO:0000313" key="3">
    <source>
        <dbReference type="Proteomes" id="UP000287651"/>
    </source>
</evidence>
<dbReference type="Proteomes" id="UP000287651">
    <property type="component" value="Unassembled WGS sequence"/>
</dbReference>
<dbReference type="EMBL" id="AMZH03028426">
    <property type="protein sequence ID" value="RRT33692.1"/>
    <property type="molecule type" value="Genomic_DNA"/>
</dbReference>
<protein>
    <submittedName>
        <fullName evidence="2">Uncharacterized protein</fullName>
    </submittedName>
</protein>
<gene>
    <name evidence="2" type="ORF">B296_00048573</name>
</gene>
<organism evidence="2 3">
    <name type="scientific">Ensete ventricosum</name>
    <name type="common">Abyssinian banana</name>
    <name type="synonym">Musa ensete</name>
    <dbReference type="NCBI Taxonomy" id="4639"/>
    <lineage>
        <taxon>Eukaryota</taxon>
        <taxon>Viridiplantae</taxon>
        <taxon>Streptophyta</taxon>
        <taxon>Embryophyta</taxon>
        <taxon>Tracheophyta</taxon>
        <taxon>Spermatophyta</taxon>
        <taxon>Magnoliopsida</taxon>
        <taxon>Liliopsida</taxon>
        <taxon>Zingiberales</taxon>
        <taxon>Musaceae</taxon>
        <taxon>Ensete</taxon>
    </lineage>
</organism>
<feature type="region of interest" description="Disordered" evidence="1">
    <location>
        <begin position="135"/>
        <end position="203"/>
    </location>
</feature>
<sequence length="203" mass="22108">PAGGRASRSRPCPRVAAPCGRTPLAGGLAVANHLYIQIACMWPPLPRRQRLLSLPIAATSDCSHHLIFSSLPLCKSCEIILEEFRYRDPSLKVERRGRQPRLAPMQGWPPTARPRARPLARGRLAAAKASLQGRPAPLVGAAARRGDSRPRAHPLAVRHPQRGPAVGRPQGATAHGQPYRQQGQRHRPQGWLPLGRVVADGQE</sequence>
<accession>A0A426X2H4</accession>
<evidence type="ECO:0000256" key="1">
    <source>
        <dbReference type="SAM" id="MobiDB-lite"/>
    </source>
</evidence>
<reference evidence="2 3" key="1">
    <citation type="journal article" date="2014" name="Agronomy (Basel)">
        <title>A Draft Genome Sequence for Ensete ventricosum, the Drought-Tolerant Tree Against Hunger.</title>
        <authorList>
            <person name="Harrison J."/>
            <person name="Moore K.A."/>
            <person name="Paszkiewicz K."/>
            <person name="Jones T."/>
            <person name="Grant M."/>
            <person name="Ambacheew D."/>
            <person name="Muzemil S."/>
            <person name="Studholme D.J."/>
        </authorList>
    </citation>
    <scope>NUCLEOTIDE SEQUENCE [LARGE SCALE GENOMIC DNA]</scope>
</reference>
<proteinExistence type="predicted"/>
<name>A0A426X2H4_ENSVE</name>
<comment type="caution">
    <text evidence="2">The sequence shown here is derived from an EMBL/GenBank/DDBJ whole genome shotgun (WGS) entry which is preliminary data.</text>
</comment>